<evidence type="ECO:0000313" key="6">
    <source>
        <dbReference type="EMBL" id="RZF35563.1"/>
    </source>
</evidence>
<dbReference type="PANTHER" id="PTHR46538:SF3">
    <property type="entry name" value="PROTEIN KINASE DOMAIN-CONTAINING PROTEIN"/>
    <property type="match status" value="1"/>
</dbReference>
<protein>
    <submittedName>
        <fullName evidence="6">Uncharacterized protein</fullName>
    </submittedName>
</protein>
<keyword evidence="1" id="KW-0723">Serine/threonine-protein kinase</keyword>
<dbReference type="Pfam" id="PF12474">
    <property type="entry name" value="PKK"/>
    <property type="match status" value="1"/>
</dbReference>
<keyword evidence="2" id="KW-0597">Phosphoprotein</keyword>
<reference evidence="6 7" key="1">
    <citation type="journal article" date="2017" name="Gigascience">
        <title>Genome sequence of the small brown planthopper, Laodelphax striatellus.</title>
        <authorList>
            <person name="Zhu J."/>
            <person name="Jiang F."/>
            <person name="Wang X."/>
            <person name="Yang P."/>
            <person name="Bao Y."/>
            <person name="Zhao W."/>
            <person name="Wang W."/>
            <person name="Lu H."/>
            <person name="Wang Q."/>
            <person name="Cui N."/>
            <person name="Li J."/>
            <person name="Chen X."/>
            <person name="Luo L."/>
            <person name="Yu J."/>
            <person name="Kang L."/>
            <person name="Cui F."/>
        </authorList>
    </citation>
    <scope>NUCLEOTIDE SEQUENCE [LARGE SCALE GENOMIC DNA]</scope>
    <source>
        <strain evidence="6">Lst14</strain>
    </source>
</reference>
<dbReference type="SMR" id="A0A482WPY0"/>
<gene>
    <name evidence="6" type="ORF">LSTR_LSTR016961</name>
</gene>
<dbReference type="Proteomes" id="UP000291343">
    <property type="component" value="Unassembled WGS sequence"/>
</dbReference>
<dbReference type="InterPro" id="IPR051585">
    <property type="entry name" value="STE20_Ser/Thr_Kinases"/>
</dbReference>
<evidence type="ECO:0000256" key="5">
    <source>
        <dbReference type="SAM" id="MobiDB-lite"/>
    </source>
</evidence>
<sequence>MYTNEPEFLVIKDTNRHSRSKEELELRNLKKKTRKRTRKFEIDGVVVTTTTSKVIYGDDENGQIYDDHIFRKQELRELKMLQKQEQKQFQELSSKAQSAKEQQDKRFEQERVNLLRSYEADLDTMIRQQRQQIEKTEMQQEADLRLTSKKIRAEQVTDL</sequence>
<keyword evidence="3" id="KW-0808">Transferase</keyword>
<comment type="caution">
    <text evidence="6">The sequence shown here is derived from an EMBL/GenBank/DDBJ whole genome shotgun (WGS) entry which is preliminary data.</text>
</comment>
<name>A0A482WPY0_LAOST</name>
<keyword evidence="4" id="KW-0418">Kinase</keyword>
<evidence type="ECO:0000256" key="1">
    <source>
        <dbReference type="ARBA" id="ARBA00022527"/>
    </source>
</evidence>
<dbReference type="PANTHER" id="PTHR46538">
    <property type="entry name" value="PROTEIN KINASE DOMAIN-CONTAINING PROTEIN"/>
    <property type="match status" value="1"/>
</dbReference>
<evidence type="ECO:0000256" key="2">
    <source>
        <dbReference type="ARBA" id="ARBA00022553"/>
    </source>
</evidence>
<keyword evidence="7" id="KW-1185">Reference proteome</keyword>
<dbReference type="AlphaFoldDB" id="A0A482WPY0"/>
<dbReference type="STRING" id="195883.A0A482WPY0"/>
<dbReference type="GO" id="GO:0004674">
    <property type="term" value="F:protein serine/threonine kinase activity"/>
    <property type="evidence" value="ECO:0007669"/>
    <property type="project" value="UniProtKB-KW"/>
</dbReference>
<feature type="region of interest" description="Disordered" evidence="5">
    <location>
        <begin position="87"/>
        <end position="106"/>
    </location>
</feature>
<evidence type="ECO:0000256" key="3">
    <source>
        <dbReference type="ARBA" id="ARBA00022679"/>
    </source>
</evidence>
<accession>A0A482WPY0</accession>
<dbReference type="InterPro" id="IPR022165">
    <property type="entry name" value="PKK"/>
</dbReference>
<evidence type="ECO:0000313" key="7">
    <source>
        <dbReference type="Proteomes" id="UP000291343"/>
    </source>
</evidence>
<organism evidence="6 7">
    <name type="scientific">Laodelphax striatellus</name>
    <name type="common">Small brown planthopper</name>
    <name type="synonym">Delphax striatella</name>
    <dbReference type="NCBI Taxonomy" id="195883"/>
    <lineage>
        <taxon>Eukaryota</taxon>
        <taxon>Metazoa</taxon>
        <taxon>Ecdysozoa</taxon>
        <taxon>Arthropoda</taxon>
        <taxon>Hexapoda</taxon>
        <taxon>Insecta</taxon>
        <taxon>Pterygota</taxon>
        <taxon>Neoptera</taxon>
        <taxon>Paraneoptera</taxon>
        <taxon>Hemiptera</taxon>
        <taxon>Auchenorrhyncha</taxon>
        <taxon>Fulgoroidea</taxon>
        <taxon>Delphacidae</taxon>
        <taxon>Criomorphinae</taxon>
        <taxon>Laodelphax</taxon>
    </lineage>
</organism>
<dbReference type="EMBL" id="QKKF02028017">
    <property type="protein sequence ID" value="RZF35563.1"/>
    <property type="molecule type" value="Genomic_DNA"/>
</dbReference>
<dbReference type="OrthoDB" id="10027016at2759"/>
<dbReference type="InParanoid" id="A0A482WPY0"/>
<evidence type="ECO:0000256" key="4">
    <source>
        <dbReference type="ARBA" id="ARBA00022777"/>
    </source>
</evidence>
<proteinExistence type="predicted"/>